<evidence type="ECO:0000259" key="2">
    <source>
        <dbReference type="Pfam" id="PF00535"/>
    </source>
</evidence>
<sequence>MTADGQPVAGGGRDQGAPAGPRIAAVSAVVCNFNGETYLAACLDALLAMGEELDEILVVDNGSTDRSIEILERDYPSVDVLALGVNGGPGTARNAGMRAARNRWVLAVDNDAVLEPDVLAKLRAALEADHAAVLAQPRSLVHSDPSTVHYDGASFHYVGLFTLRNFWRPLAQAEGHGTVPVDGLVSICALIDRDIALDQGGYDEDFFILFEDFDLSLRLRIAGHRILSVEDAIVLHNAGTPGISFRNEQYPRRRAFYHSRNRWILLIKNHGWWTLLLSSPGILVYELAWLVFVLRSGHLGVHLRGKWVFVRDLPTTLRKRRRIQSGRRTRDRDLLVGGPLTLSPQLVAKPVAARLAGLLDGVLRLWWALVQPLVR</sequence>
<dbReference type="Proteomes" id="UP000316921">
    <property type="component" value="Chromosome"/>
</dbReference>
<keyword evidence="1" id="KW-0472">Membrane</keyword>
<dbReference type="EMBL" id="CP036287">
    <property type="protein sequence ID" value="QDU66694.1"/>
    <property type="molecule type" value="Genomic_DNA"/>
</dbReference>
<accession>A0A518BIA9</accession>
<proteinExistence type="predicted"/>
<dbReference type="PANTHER" id="PTHR43179:SF7">
    <property type="entry name" value="RHAMNOSYLTRANSFERASE WBBL"/>
    <property type="match status" value="1"/>
</dbReference>
<dbReference type="RefSeq" id="WP_145064509.1">
    <property type="nucleotide sequence ID" value="NZ_CP036287.1"/>
</dbReference>
<gene>
    <name evidence="3" type="primary">wbbL_2</name>
    <name evidence="3" type="ORF">Pla133_17700</name>
</gene>
<dbReference type="EC" id="2.4.1.289" evidence="3"/>
<dbReference type="InterPro" id="IPR001173">
    <property type="entry name" value="Glyco_trans_2-like"/>
</dbReference>
<dbReference type="KEGG" id="pbap:Pla133_17700"/>
<keyword evidence="1" id="KW-0812">Transmembrane</keyword>
<organism evidence="3 4">
    <name type="scientific">Engelhardtia mirabilis</name>
    <dbReference type="NCBI Taxonomy" id="2528011"/>
    <lineage>
        <taxon>Bacteria</taxon>
        <taxon>Pseudomonadati</taxon>
        <taxon>Planctomycetota</taxon>
        <taxon>Planctomycetia</taxon>
        <taxon>Planctomycetia incertae sedis</taxon>
        <taxon>Engelhardtia</taxon>
    </lineage>
</organism>
<dbReference type="SUPFAM" id="SSF53448">
    <property type="entry name" value="Nucleotide-diphospho-sugar transferases"/>
    <property type="match status" value="1"/>
</dbReference>
<dbReference type="InterPro" id="IPR029044">
    <property type="entry name" value="Nucleotide-diphossugar_trans"/>
</dbReference>
<keyword evidence="1" id="KW-1133">Transmembrane helix</keyword>
<evidence type="ECO:0000313" key="4">
    <source>
        <dbReference type="Proteomes" id="UP000316921"/>
    </source>
</evidence>
<keyword evidence="4" id="KW-1185">Reference proteome</keyword>
<protein>
    <submittedName>
        <fullName evidence="3">N-acetylglucosaminyl-diphospho-decaprenol L-rhamnosyltransferase</fullName>
        <ecNumber evidence="3">2.4.1.289</ecNumber>
    </submittedName>
</protein>
<evidence type="ECO:0000256" key="1">
    <source>
        <dbReference type="SAM" id="Phobius"/>
    </source>
</evidence>
<feature type="transmembrane region" description="Helical" evidence="1">
    <location>
        <begin position="272"/>
        <end position="294"/>
    </location>
</feature>
<evidence type="ECO:0000313" key="3">
    <source>
        <dbReference type="EMBL" id="QDU66694.1"/>
    </source>
</evidence>
<dbReference type="GO" id="GO:0102096">
    <property type="term" value="F:decaprenyl-N-acetyl-alpha-D-glucosaminyl-pyrophosphate:dTDP-alpha-L-rhamnose rhamnosyltransferase activity"/>
    <property type="evidence" value="ECO:0007669"/>
    <property type="project" value="UniProtKB-EC"/>
</dbReference>
<keyword evidence="3" id="KW-0808">Transferase</keyword>
<dbReference type="Pfam" id="PF00535">
    <property type="entry name" value="Glycos_transf_2"/>
    <property type="match status" value="1"/>
</dbReference>
<dbReference type="Gene3D" id="3.90.550.10">
    <property type="entry name" value="Spore Coat Polysaccharide Biosynthesis Protein SpsA, Chain A"/>
    <property type="match status" value="1"/>
</dbReference>
<dbReference type="PANTHER" id="PTHR43179">
    <property type="entry name" value="RHAMNOSYLTRANSFERASE WBBL"/>
    <property type="match status" value="1"/>
</dbReference>
<name>A0A518BIA9_9BACT</name>
<dbReference type="AlphaFoldDB" id="A0A518BIA9"/>
<reference evidence="3 4" key="1">
    <citation type="submission" date="2019-02" db="EMBL/GenBank/DDBJ databases">
        <title>Deep-cultivation of Planctomycetes and their phenomic and genomic characterization uncovers novel biology.</title>
        <authorList>
            <person name="Wiegand S."/>
            <person name="Jogler M."/>
            <person name="Boedeker C."/>
            <person name="Pinto D."/>
            <person name="Vollmers J."/>
            <person name="Rivas-Marin E."/>
            <person name="Kohn T."/>
            <person name="Peeters S.H."/>
            <person name="Heuer A."/>
            <person name="Rast P."/>
            <person name="Oberbeckmann S."/>
            <person name="Bunk B."/>
            <person name="Jeske O."/>
            <person name="Meyerdierks A."/>
            <person name="Storesund J.E."/>
            <person name="Kallscheuer N."/>
            <person name="Luecker S."/>
            <person name="Lage O.M."/>
            <person name="Pohl T."/>
            <person name="Merkel B.J."/>
            <person name="Hornburger P."/>
            <person name="Mueller R.-W."/>
            <person name="Bruemmer F."/>
            <person name="Labrenz M."/>
            <person name="Spormann A.M."/>
            <person name="Op den Camp H."/>
            <person name="Overmann J."/>
            <person name="Amann R."/>
            <person name="Jetten M.S.M."/>
            <person name="Mascher T."/>
            <person name="Medema M.H."/>
            <person name="Devos D.P."/>
            <person name="Kaster A.-K."/>
            <person name="Ovreas L."/>
            <person name="Rohde M."/>
            <person name="Galperin M.Y."/>
            <person name="Jogler C."/>
        </authorList>
    </citation>
    <scope>NUCLEOTIDE SEQUENCE [LARGE SCALE GENOMIC DNA]</scope>
    <source>
        <strain evidence="3 4">Pla133</strain>
    </source>
</reference>
<keyword evidence="3" id="KW-0328">Glycosyltransferase</keyword>
<feature type="domain" description="Glycosyltransferase 2-like" evidence="2">
    <location>
        <begin position="27"/>
        <end position="140"/>
    </location>
</feature>